<evidence type="ECO:0000313" key="9">
    <source>
        <dbReference type="Proteomes" id="UP000631114"/>
    </source>
</evidence>
<dbReference type="InterPro" id="IPR018338">
    <property type="entry name" value="Carbonic_anhydrase_a-class_CS"/>
</dbReference>
<dbReference type="PROSITE" id="PS00162">
    <property type="entry name" value="ALPHA_CA_1"/>
    <property type="match status" value="1"/>
</dbReference>
<evidence type="ECO:0000256" key="4">
    <source>
        <dbReference type="ARBA" id="ARBA00022833"/>
    </source>
</evidence>
<name>A0A835HDN8_9MAGN</name>
<comment type="similarity">
    <text evidence="6">Belongs to the alpha-carbonic anhydrase family.</text>
</comment>
<dbReference type="CDD" id="cd03124">
    <property type="entry name" value="alpha_CA_prokaryotic_like"/>
    <property type="match status" value="1"/>
</dbReference>
<keyword evidence="6" id="KW-0732">Signal</keyword>
<dbReference type="GO" id="GO:0006730">
    <property type="term" value="P:one-carbon metabolic process"/>
    <property type="evidence" value="ECO:0007669"/>
    <property type="project" value="TreeGrafter"/>
</dbReference>
<evidence type="ECO:0000256" key="6">
    <source>
        <dbReference type="RuleBase" id="RU367011"/>
    </source>
</evidence>
<dbReference type="PANTHER" id="PTHR18952">
    <property type="entry name" value="CARBONIC ANHYDRASE"/>
    <property type="match status" value="1"/>
</dbReference>
<dbReference type="InterPro" id="IPR023561">
    <property type="entry name" value="Carbonic_anhydrase_a-class"/>
</dbReference>
<dbReference type="Pfam" id="PF00194">
    <property type="entry name" value="Carb_anhydrase"/>
    <property type="match status" value="1"/>
</dbReference>
<proteinExistence type="inferred from homology"/>
<dbReference type="InterPro" id="IPR041891">
    <property type="entry name" value="Alpha_CA_prokaryot-like"/>
</dbReference>
<dbReference type="Gene3D" id="3.10.200.10">
    <property type="entry name" value="Alpha carbonic anhydrase"/>
    <property type="match status" value="1"/>
</dbReference>
<dbReference type="InterPro" id="IPR001148">
    <property type="entry name" value="CA_dom"/>
</dbReference>
<comment type="catalytic activity">
    <reaction evidence="6">
        <text>hydrogencarbonate + H(+) = CO2 + H2O</text>
        <dbReference type="Rhea" id="RHEA:10748"/>
        <dbReference type="ChEBI" id="CHEBI:15377"/>
        <dbReference type="ChEBI" id="CHEBI:15378"/>
        <dbReference type="ChEBI" id="CHEBI:16526"/>
        <dbReference type="ChEBI" id="CHEBI:17544"/>
        <dbReference type="EC" id="4.2.1.1"/>
    </reaction>
</comment>
<feature type="domain" description="Alpha-carbonic anhydrase" evidence="7">
    <location>
        <begin position="1"/>
        <end position="245"/>
    </location>
</feature>
<dbReference type="PANTHER" id="PTHR18952:SF208">
    <property type="entry name" value="CARBONIC ANHYDRASE XA-RELATED"/>
    <property type="match status" value="1"/>
</dbReference>
<comment type="cofactor">
    <cofactor evidence="1 6">
        <name>Zn(2+)</name>
        <dbReference type="ChEBI" id="CHEBI:29105"/>
    </cofactor>
</comment>
<sequence>MKKQAHISAFGFLSLLLIICSRPAAIAQEEVDDQSEFDYVKGSSKGPDKWGVIHEEWATCKYGDEQSPIDLMNKRVELQWAGSAGSLQSNGINYDLQQCHWHSPSEHTINGKRFALELHMVHQIIDPILGNRTAVIGILYKIGRPEAFLSELEKDIKSITDSQKEINVGIVDPRHIKVAGKKYYRYIGSLTTPPCTEGVLWTISKRVRTVSIEQVKLLRTAVHDSAENNARPLQPLNDRDILFYKLKERPG</sequence>
<protein>
    <recommendedName>
        <fullName evidence="2 6">Carbonic anhydrase</fullName>
        <ecNumber evidence="2 6">4.2.1.1</ecNumber>
    </recommendedName>
</protein>
<keyword evidence="9" id="KW-1185">Reference proteome</keyword>
<evidence type="ECO:0000256" key="2">
    <source>
        <dbReference type="ARBA" id="ARBA00012925"/>
    </source>
</evidence>
<keyword evidence="5 6" id="KW-0456">Lyase</keyword>
<dbReference type="InterPro" id="IPR036398">
    <property type="entry name" value="CA_dom_sf"/>
</dbReference>
<accession>A0A835HDN8</accession>
<keyword evidence="3 6" id="KW-0479">Metal-binding</keyword>
<dbReference type="EC" id="4.2.1.1" evidence="2 6"/>
<dbReference type="PROSITE" id="PS51144">
    <property type="entry name" value="ALPHA_CA_2"/>
    <property type="match status" value="1"/>
</dbReference>
<comment type="caution">
    <text evidence="8">The sequence shown here is derived from an EMBL/GenBank/DDBJ whole genome shotgun (WGS) entry which is preliminary data.</text>
</comment>
<dbReference type="Proteomes" id="UP000631114">
    <property type="component" value="Unassembled WGS sequence"/>
</dbReference>
<feature type="signal peptide" evidence="6">
    <location>
        <begin position="1"/>
        <end position="27"/>
    </location>
</feature>
<organism evidence="8 9">
    <name type="scientific">Coptis chinensis</name>
    <dbReference type="NCBI Taxonomy" id="261450"/>
    <lineage>
        <taxon>Eukaryota</taxon>
        <taxon>Viridiplantae</taxon>
        <taxon>Streptophyta</taxon>
        <taxon>Embryophyta</taxon>
        <taxon>Tracheophyta</taxon>
        <taxon>Spermatophyta</taxon>
        <taxon>Magnoliopsida</taxon>
        <taxon>Ranunculales</taxon>
        <taxon>Ranunculaceae</taxon>
        <taxon>Coptidoideae</taxon>
        <taxon>Coptis</taxon>
    </lineage>
</organism>
<feature type="chain" id="PRO_5033103176" description="Carbonic anhydrase" evidence="6">
    <location>
        <begin position="28"/>
        <end position="251"/>
    </location>
</feature>
<dbReference type="OrthoDB" id="429145at2759"/>
<dbReference type="SMART" id="SM01057">
    <property type="entry name" value="Carb_anhydrase"/>
    <property type="match status" value="1"/>
</dbReference>
<evidence type="ECO:0000259" key="7">
    <source>
        <dbReference type="PROSITE" id="PS51144"/>
    </source>
</evidence>
<dbReference type="SUPFAM" id="SSF51069">
    <property type="entry name" value="Carbonic anhydrase"/>
    <property type="match status" value="1"/>
</dbReference>
<evidence type="ECO:0000313" key="8">
    <source>
        <dbReference type="EMBL" id="KAF9597195.1"/>
    </source>
</evidence>
<reference evidence="8 9" key="1">
    <citation type="submission" date="2020-10" db="EMBL/GenBank/DDBJ databases">
        <title>The Coptis chinensis genome and diversification of protoberbering-type alkaloids.</title>
        <authorList>
            <person name="Wang B."/>
            <person name="Shu S."/>
            <person name="Song C."/>
            <person name="Liu Y."/>
        </authorList>
    </citation>
    <scope>NUCLEOTIDE SEQUENCE [LARGE SCALE GENOMIC DNA]</scope>
    <source>
        <strain evidence="8">HL-2020</strain>
        <tissue evidence="8">Leaf</tissue>
    </source>
</reference>
<dbReference type="AlphaFoldDB" id="A0A835HDN8"/>
<dbReference type="GO" id="GO:0004089">
    <property type="term" value="F:carbonate dehydratase activity"/>
    <property type="evidence" value="ECO:0007669"/>
    <property type="project" value="UniProtKB-UniRule"/>
</dbReference>
<gene>
    <name evidence="8" type="ORF">IFM89_016336</name>
</gene>
<evidence type="ECO:0000256" key="5">
    <source>
        <dbReference type="ARBA" id="ARBA00023239"/>
    </source>
</evidence>
<evidence type="ECO:0000256" key="3">
    <source>
        <dbReference type="ARBA" id="ARBA00022723"/>
    </source>
</evidence>
<evidence type="ECO:0000256" key="1">
    <source>
        <dbReference type="ARBA" id="ARBA00001947"/>
    </source>
</evidence>
<comment type="function">
    <text evidence="6">Reversible hydration of carbon dioxide.</text>
</comment>
<keyword evidence="4 6" id="KW-0862">Zinc</keyword>
<dbReference type="GO" id="GO:0008270">
    <property type="term" value="F:zinc ion binding"/>
    <property type="evidence" value="ECO:0007669"/>
    <property type="project" value="UniProtKB-UniRule"/>
</dbReference>
<dbReference type="EMBL" id="JADFTS010000007">
    <property type="protein sequence ID" value="KAF9597195.1"/>
    <property type="molecule type" value="Genomic_DNA"/>
</dbReference>